<feature type="chain" id="PRO_5040327587" description="Secreted protein" evidence="1">
    <location>
        <begin position="26"/>
        <end position="80"/>
    </location>
</feature>
<dbReference type="Proteomes" id="UP000807353">
    <property type="component" value="Unassembled WGS sequence"/>
</dbReference>
<dbReference type="AlphaFoldDB" id="A0A9P5YGI5"/>
<gene>
    <name evidence="2" type="ORF">BDZ94DRAFT_1247350</name>
</gene>
<accession>A0A9P5YGI5</accession>
<sequence length="80" mass="9187">MPRSPSLSLSLLLHILLTIPECSHTGYITRISYWCRTFFWCTNCIVASLTHVVLLCSSYIRPANTSVFCYFPHGQSWDMV</sequence>
<evidence type="ECO:0008006" key="4">
    <source>
        <dbReference type="Google" id="ProtNLM"/>
    </source>
</evidence>
<dbReference type="EMBL" id="MU150234">
    <property type="protein sequence ID" value="KAF9468161.1"/>
    <property type="molecule type" value="Genomic_DNA"/>
</dbReference>
<protein>
    <recommendedName>
        <fullName evidence="4">Secreted protein</fullName>
    </recommendedName>
</protein>
<evidence type="ECO:0000313" key="2">
    <source>
        <dbReference type="EMBL" id="KAF9468161.1"/>
    </source>
</evidence>
<proteinExistence type="predicted"/>
<keyword evidence="1" id="KW-0732">Signal</keyword>
<comment type="caution">
    <text evidence="2">The sequence shown here is derived from an EMBL/GenBank/DDBJ whole genome shotgun (WGS) entry which is preliminary data.</text>
</comment>
<keyword evidence="3" id="KW-1185">Reference proteome</keyword>
<name>A0A9P5YGI5_9AGAR</name>
<evidence type="ECO:0000256" key="1">
    <source>
        <dbReference type="SAM" id="SignalP"/>
    </source>
</evidence>
<organism evidence="2 3">
    <name type="scientific">Collybia nuda</name>
    <dbReference type="NCBI Taxonomy" id="64659"/>
    <lineage>
        <taxon>Eukaryota</taxon>
        <taxon>Fungi</taxon>
        <taxon>Dikarya</taxon>
        <taxon>Basidiomycota</taxon>
        <taxon>Agaricomycotina</taxon>
        <taxon>Agaricomycetes</taxon>
        <taxon>Agaricomycetidae</taxon>
        <taxon>Agaricales</taxon>
        <taxon>Tricholomatineae</taxon>
        <taxon>Clitocybaceae</taxon>
        <taxon>Collybia</taxon>
    </lineage>
</organism>
<feature type="signal peptide" evidence="1">
    <location>
        <begin position="1"/>
        <end position="25"/>
    </location>
</feature>
<evidence type="ECO:0000313" key="3">
    <source>
        <dbReference type="Proteomes" id="UP000807353"/>
    </source>
</evidence>
<reference evidence="2" key="1">
    <citation type="submission" date="2020-11" db="EMBL/GenBank/DDBJ databases">
        <authorList>
            <consortium name="DOE Joint Genome Institute"/>
            <person name="Ahrendt S."/>
            <person name="Riley R."/>
            <person name="Andreopoulos W."/>
            <person name="Labutti K."/>
            <person name="Pangilinan J."/>
            <person name="Ruiz-Duenas F.J."/>
            <person name="Barrasa J.M."/>
            <person name="Sanchez-Garcia M."/>
            <person name="Camarero S."/>
            <person name="Miyauchi S."/>
            <person name="Serrano A."/>
            <person name="Linde D."/>
            <person name="Babiker R."/>
            <person name="Drula E."/>
            <person name="Ayuso-Fernandez I."/>
            <person name="Pacheco R."/>
            <person name="Padilla G."/>
            <person name="Ferreira P."/>
            <person name="Barriuso J."/>
            <person name="Kellner H."/>
            <person name="Castanera R."/>
            <person name="Alfaro M."/>
            <person name="Ramirez L."/>
            <person name="Pisabarro A.G."/>
            <person name="Kuo A."/>
            <person name="Tritt A."/>
            <person name="Lipzen A."/>
            <person name="He G."/>
            <person name="Yan M."/>
            <person name="Ng V."/>
            <person name="Cullen D."/>
            <person name="Martin F."/>
            <person name="Rosso M.-N."/>
            <person name="Henrissat B."/>
            <person name="Hibbett D."/>
            <person name="Martinez A.T."/>
            <person name="Grigoriev I.V."/>
        </authorList>
    </citation>
    <scope>NUCLEOTIDE SEQUENCE</scope>
    <source>
        <strain evidence="2">CBS 247.69</strain>
    </source>
</reference>